<dbReference type="Pfam" id="PF02272">
    <property type="entry name" value="DHHA1"/>
    <property type="match status" value="1"/>
</dbReference>
<dbReference type="Pfam" id="PF10141">
    <property type="entry name" value="ssDNA-exonuc_C"/>
    <property type="match status" value="1"/>
</dbReference>
<reference evidence="11" key="1">
    <citation type="journal article" date="2019" name="Int. J. Syst. Evol. Microbiol.">
        <title>The Global Catalogue of Microorganisms (GCM) 10K type strain sequencing project: providing services to taxonomists for standard genome sequencing and annotation.</title>
        <authorList>
            <consortium name="The Broad Institute Genomics Platform"/>
            <consortium name="The Broad Institute Genome Sequencing Center for Infectious Disease"/>
            <person name="Wu L."/>
            <person name="Ma J."/>
        </authorList>
    </citation>
    <scope>NUCLEOTIDE SEQUENCE [LARGE SCALE GENOMIC DNA]</scope>
    <source>
        <strain evidence="11">CCUG 57263</strain>
    </source>
</reference>
<dbReference type="PANTHER" id="PTHR30255">
    <property type="entry name" value="SINGLE-STRANDED-DNA-SPECIFIC EXONUCLEASE RECJ"/>
    <property type="match status" value="1"/>
</dbReference>
<gene>
    <name evidence="10" type="primary">recJ</name>
    <name evidence="10" type="ORF">ACFQ03_18750</name>
</gene>
<organism evidence="10 11">
    <name type="scientific">Paenibacillus residui</name>
    <dbReference type="NCBI Taxonomy" id="629724"/>
    <lineage>
        <taxon>Bacteria</taxon>
        <taxon>Bacillati</taxon>
        <taxon>Bacillota</taxon>
        <taxon>Bacilli</taxon>
        <taxon>Bacillales</taxon>
        <taxon>Paenibacillaceae</taxon>
        <taxon>Paenibacillus</taxon>
    </lineage>
</organism>
<dbReference type="EMBL" id="JBHTIU010000074">
    <property type="protein sequence ID" value="MFD0871185.1"/>
    <property type="molecule type" value="Genomic_DNA"/>
</dbReference>
<dbReference type="SUPFAM" id="SSF64182">
    <property type="entry name" value="DHH phosphoesterases"/>
    <property type="match status" value="1"/>
</dbReference>
<evidence type="ECO:0000259" key="6">
    <source>
        <dbReference type="Pfam" id="PF01368"/>
    </source>
</evidence>
<feature type="domain" description="DDH" evidence="6">
    <location>
        <begin position="83"/>
        <end position="226"/>
    </location>
</feature>
<keyword evidence="5 10" id="KW-0269">Exonuclease</keyword>
<evidence type="ECO:0000259" key="9">
    <source>
        <dbReference type="Pfam" id="PF17768"/>
    </source>
</evidence>
<dbReference type="Proteomes" id="UP001597120">
    <property type="component" value="Unassembled WGS sequence"/>
</dbReference>
<evidence type="ECO:0000313" key="10">
    <source>
        <dbReference type="EMBL" id="MFD0871185.1"/>
    </source>
</evidence>
<dbReference type="Gene3D" id="3.90.1640.30">
    <property type="match status" value="1"/>
</dbReference>
<dbReference type="InterPro" id="IPR018779">
    <property type="entry name" value="RecJ_C"/>
</dbReference>
<evidence type="ECO:0000256" key="1">
    <source>
        <dbReference type="ARBA" id="ARBA00005915"/>
    </source>
</evidence>
<dbReference type="InterPro" id="IPR004610">
    <property type="entry name" value="RecJ"/>
</dbReference>
<name>A0ABW3DCI1_9BACL</name>
<protein>
    <recommendedName>
        <fullName evidence="2">Single-stranded-DNA-specific exonuclease RecJ</fullName>
    </recommendedName>
</protein>
<dbReference type="InterPro" id="IPR001667">
    <property type="entry name" value="DDH_dom"/>
</dbReference>
<dbReference type="InterPro" id="IPR051673">
    <property type="entry name" value="SSDNA_exonuclease_RecJ"/>
</dbReference>
<evidence type="ECO:0000313" key="11">
    <source>
        <dbReference type="Proteomes" id="UP001597120"/>
    </source>
</evidence>
<comment type="caution">
    <text evidence="10">The sequence shown here is derived from an EMBL/GenBank/DDBJ whole genome shotgun (WGS) entry which is preliminary data.</text>
</comment>
<feature type="domain" description="DHHA1" evidence="7">
    <location>
        <begin position="346"/>
        <end position="440"/>
    </location>
</feature>
<evidence type="ECO:0000256" key="4">
    <source>
        <dbReference type="ARBA" id="ARBA00022801"/>
    </source>
</evidence>
<dbReference type="PANTHER" id="PTHR30255:SF2">
    <property type="entry name" value="SINGLE-STRANDED-DNA-SPECIFIC EXONUCLEASE RECJ"/>
    <property type="match status" value="1"/>
</dbReference>
<accession>A0ABW3DCI1</accession>
<evidence type="ECO:0000259" key="8">
    <source>
        <dbReference type="Pfam" id="PF10141"/>
    </source>
</evidence>
<keyword evidence="4" id="KW-0378">Hydrolase</keyword>
<sequence length="808" mass="90322">MLASRARWKIKEVDNTTVARLIEQLNLSPLLAKLLVARGMSDVEEVRRFLQADADQIYDPYLMDGMREAVERIRRALDRKEWIRIYGDYDADGVSSTSLMVQLMRQLGAGFDYYIPHRIHEGYGLNKNALDQAKESGVGLIITVDTGISAWPEVEYAASLGIDVIVTDHHEPPEKLPPAYSVINPKKPGCPYPYKQLAGVGVAFKLAHALLGRLPQELLEMAALGTVADLMPLTDENRVLVKLGIESMRSTTNPGLSALMDAAGVDKKELSAGHIAFSLAPRINASGRLESADDAVRLLTTNDREEADRLAFELDQLNKERQRIVEEMTAEALAMLENTPDLAGHKVLVVWKENWNAGVIGIVASKLLEKYYRPTIVLGIDPETGLAKGSARSITGFDLYKALSSCSELFEHYGGHQAAAGMTIASERIPELKLRLEAYAADCLTEQDLIPEIQVDFHCGLEDATLEGITQLERMAPFGMGNPSPRIVINELELQDCKKIGREKQHLKLTLVQEQRQVPAIEAVGFGKGSLAERIAPSALIDILGELSVNEWNGIRKPQIIIHDLRVPEPQVFDWRGIRSTDSRWAELFAEGAAEPDLGSCQRKKAVVIFGEEELAGLPPEWKSGSSIWCFKDTGQWTDIHNDLKHSYSEITDLILYSMPPGQNQLELALREAAGVQRIYSVFQEPSPGRRTIPGREQFKQVYAVLMQRAQSPVEENVLVDYISRRSGLPRSTIQFIMKVFEELSFVERDGTGYRCVASPAKRELSSSRLYSNYIDRQRVEEMLMYSSAKELSRWIVSRLPQQKSNNR</sequence>
<dbReference type="Pfam" id="PF17768">
    <property type="entry name" value="RecJ_OB"/>
    <property type="match status" value="1"/>
</dbReference>
<evidence type="ECO:0000256" key="3">
    <source>
        <dbReference type="ARBA" id="ARBA00022722"/>
    </source>
</evidence>
<dbReference type="NCBIfam" id="TIGR00644">
    <property type="entry name" value="recJ"/>
    <property type="match status" value="1"/>
</dbReference>
<evidence type="ECO:0000256" key="2">
    <source>
        <dbReference type="ARBA" id="ARBA00019841"/>
    </source>
</evidence>
<feature type="domain" description="Single-stranded-DNA-specific exonuclease RecJ C-terminal" evidence="8">
    <location>
        <begin position="571"/>
        <end position="796"/>
    </location>
</feature>
<evidence type="ECO:0000256" key="5">
    <source>
        <dbReference type="ARBA" id="ARBA00022839"/>
    </source>
</evidence>
<keyword evidence="3" id="KW-0540">Nuclease</keyword>
<dbReference type="Gene3D" id="3.10.310.30">
    <property type="match status" value="1"/>
</dbReference>
<dbReference type="RefSeq" id="WP_379290100.1">
    <property type="nucleotide sequence ID" value="NZ_JBHTIU010000074.1"/>
</dbReference>
<comment type="similarity">
    <text evidence="1">Belongs to the RecJ family.</text>
</comment>
<dbReference type="GO" id="GO:0004527">
    <property type="term" value="F:exonuclease activity"/>
    <property type="evidence" value="ECO:0007669"/>
    <property type="project" value="UniProtKB-KW"/>
</dbReference>
<dbReference type="InterPro" id="IPR038763">
    <property type="entry name" value="DHH_sf"/>
</dbReference>
<keyword evidence="11" id="KW-1185">Reference proteome</keyword>
<feature type="domain" description="RecJ OB" evidence="9">
    <location>
        <begin position="455"/>
        <end position="564"/>
    </location>
</feature>
<proteinExistence type="inferred from homology"/>
<evidence type="ECO:0000259" key="7">
    <source>
        <dbReference type="Pfam" id="PF02272"/>
    </source>
</evidence>
<dbReference type="Pfam" id="PF01368">
    <property type="entry name" value="DHH"/>
    <property type="match status" value="1"/>
</dbReference>
<dbReference type="InterPro" id="IPR041122">
    <property type="entry name" value="RecJ_OB"/>
</dbReference>
<dbReference type="InterPro" id="IPR003156">
    <property type="entry name" value="DHHA1_dom"/>
</dbReference>